<organism evidence="1">
    <name type="scientific">bioreactor metagenome</name>
    <dbReference type="NCBI Taxonomy" id="1076179"/>
    <lineage>
        <taxon>unclassified sequences</taxon>
        <taxon>metagenomes</taxon>
        <taxon>ecological metagenomes</taxon>
    </lineage>
</organism>
<comment type="caution">
    <text evidence="1">The sequence shown here is derived from an EMBL/GenBank/DDBJ whole genome shotgun (WGS) entry which is preliminary data.</text>
</comment>
<proteinExistence type="predicted"/>
<protein>
    <submittedName>
        <fullName evidence="1">Uncharacterized protein</fullName>
    </submittedName>
</protein>
<reference evidence="1" key="1">
    <citation type="submission" date="2019-08" db="EMBL/GenBank/DDBJ databases">
        <authorList>
            <person name="Kucharzyk K."/>
            <person name="Murdoch R.W."/>
            <person name="Higgins S."/>
            <person name="Loffler F."/>
        </authorList>
    </citation>
    <scope>NUCLEOTIDE SEQUENCE</scope>
</reference>
<name>A0A645CCG9_9ZZZZ</name>
<gene>
    <name evidence="1" type="ORF">SDC9_121614</name>
</gene>
<evidence type="ECO:0000313" key="1">
    <source>
        <dbReference type="EMBL" id="MPM74625.1"/>
    </source>
</evidence>
<dbReference type="AlphaFoldDB" id="A0A645CCG9"/>
<dbReference type="EMBL" id="VSSQ01026089">
    <property type="protein sequence ID" value="MPM74625.1"/>
    <property type="molecule type" value="Genomic_DNA"/>
</dbReference>
<sequence length="180" mass="20440">MHGGEMAELPRVVQAVAYDKLVRYRETGIFNIDVLRAALGLVKQYAYFKRLGSALAQELAHIRKRESRVEYILNYYHMFAVYIRAQIFLDLHDAAASGRGAVGGDGEKVKLGVDVRPYLADKVGEEYHSPLEHTDENHLFPAVILAYPCPQLPYLAMKLLFRKHYSAYSVFQIKALPLGR</sequence>
<accession>A0A645CCG9</accession>